<feature type="domain" description="ABC transporter" evidence="3">
    <location>
        <begin position="3"/>
        <end position="238"/>
    </location>
</feature>
<dbReference type="OrthoDB" id="9766104at2"/>
<dbReference type="PROSITE" id="PS50893">
    <property type="entry name" value="ABC_TRANSPORTER_2"/>
    <property type="match status" value="2"/>
</dbReference>
<feature type="domain" description="ABC transporter" evidence="3">
    <location>
        <begin position="256"/>
        <end position="499"/>
    </location>
</feature>
<dbReference type="PANTHER" id="PTHR43790">
    <property type="entry name" value="CARBOHYDRATE TRANSPORT ATP-BINDING PROTEIN MG119-RELATED"/>
    <property type="match status" value="1"/>
</dbReference>
<dbReference type="CDD" id="cd03216">
    <property type="entry name" value="ABC_Carb_Monos_I"/>
    <property type="match status" value="1"/>
</dbReference>
<dbReference type="InterPro" id="IPR050107">
    <property type="entry name" value="ABC_carbohydrate_import_ATPase"/>
</dbReference>
<name>A0A368Y0Z9_9BACI</name>
<dbReference type="RefSeq" id="WP_114352482.1">
    <property type="nucleotide sequence ID" value="NZ_QPJJ01000005.1"/>
</dbReference>
<dbReference type="SMART" id="SM00382">
    <property type="entry name" value="AAA"/>
    <property type="match status" value="2"/>
</dbReference>
<keyword evidence="5" id="KW-1185">Reference proteome</keyword>
<evidence type="ECO:0000259" key="3">
    <source>
        <dbReference type="PROSITE" id="PS50893"/>
    </source>
</evidence>
<dbReference type="EMBL" id="QPJJ01000005">
    <property type="protein sequence ID" value="RCW71924.1"/>
    <property type="molecule type" value="Genomic_DNA"/>
</dbReference>
<accession>A0A368Y0Z9</accession>
<dbReference type="Proteomes" id="UP000252585">
    <property type="component" value="Unassembled WGS sequence"/>
</dbReference>
<reference evidence="4 5" key="1">
    <citation type="submission" date="2018-07" db="EMBL/GenBank/DDBJ databases">
        <title>Genomic Encyclopedia of Type Strains, Phase IV (KMG-IV): sequencing the most valuable type-strain genomes for metagenomic binning, comparative biology and taxonomic classification.</title>
        <authorList>
            <person name="Goeker M."/>
        </authorList>
    </citation>
    <scope>NUCLEOTIDE SEQUENCE [LARGE SCALE GENOMIC DNA]</scope>
    <source>
        <strain evidence="4 5">DSM 27696</strain>
    </source>
</reference>
<dbReference type="AlphaFoldDB" id="A0A368Y0Z9"/>
<evidence type="ECO:0000256" key="2">
    <source>
        <dbReference type="ARBA" id="ARBA00022840"/>
    </source>
</evidence>
<evidence type="ECO:0000313" key="4">
    <source>
        <dbReference type="EMBL" id="RCW71924.1"/>
    </source>
</evidence>
<dbReference type="Pfam" id="PF00005">
    <property type="entry name" value="ABC_tran"/>
    <property type="match status" value="2"/>
</dbReference>
<dbReference type="Gene3D" id="3.40.50.300">
    <property type="entry name" value="P-loop containing nucleotide triphosphate hydrolases"/>
    <property type="match status" value="2"/>
</dbReference>
<dbReference type="GO" id="GO:0016887">
    <property type="term" value="F:ATP hydrolysis activity"/>
    <property type="evidence" value="ECO:0007669"/>
    <property type="project" value="InterPro"/>
</dbReference>
<dbReference type="PANTHER" id="PTHR43790:SF4">
    <property type="entry name" value="GUANOSINE IMPORT ATP-BINDING PROTEIN NUPO"/>
    <property type="match status" value="1"/>
</dbReference>
<gene>
    <name evidence="4" type="ORF">DFR57_105108</name>
</gene>
<dbReference type="InterPro" id="IPR003439">
    <property type="entry name" value="ABC_transporter-like_ATP-bd"/>
</dbReference>
<dbReference type="InterPro" id="IPR003593">
    <property type="entry name" value="AAA+_ATPase"/>
</dbReference>
<comment type="caution">
    <text evidence="4">The sequence shown here is derived from an EMBL/GenBank/DDBJ whole genome shotgun (WGS) entry which is preliminary data.</text>
</comment>
<organism evidence="4 5">
    <name type="scientific">Saliterribacillus persicus</name>
    <dbReference type="NCBI Taxonomy" id="930114"/>
    <lineage>
        <taxon>Bacteria</taxon>
        <taxon>Bacillati</taxon>
        <taxon>Bacillota</taxon>
        <taxon>Bacilli</taxon>
        <taxon>Bacillales</taxon>
        <taxon>Bacillaceae</taxon>
        <taxon>Saliterribacillus</taxon>
    </lineage>
</organism>
<dbReference type="SUPFAM" id="SSF52540">
    <property type="entry name" value="P-loop containing nucleoside triphosphate hydrolases"/>
    <property type="match status" value="2"/>
</dbReference>
<keyword evidence="1" id="KW-0547">Nucleotide-binding</keyword>
<sequence length="503" mass="55473">MLLELTGITKKYGDFFANKKIDFSLEENEIHAIVGENGAGKTTLMRMLYGMETPTEGSISVRGIKHKINNPNEAIKLGIGMVHQHFMLFPSFTIAENIVFHHEPKKGILYNRKKAEEEVAILAKKYGMNIDPSQLISDAPVGVQQRVEILKVLYQGADIIILDEPTAVLTPLEVKDLLISLRNLSKQGKSIILITHKLNEVMQVTDRVTVLRDGQVTGSLKTKETDTGHLSKLMVGRELAKKEKTEVKVGASILSIEHLNIIENSSKKKLLEDINFQVKAGEIVGIAGVSGNGQSELIAAITGLLQVNEGSIHLADIDITNLSVRQIREAGLAHIPEDRYLWGSAKTASVEDNLMMTEYRKKAFQKNGILHTNVIRKFAKETINKFSIKTTSQEESAQNLSGGNLQKLIAAREIQQNTPFLLAAEPTRGVDIGAMEFIHEQLLMKRNNGDGVLLISSELSEILSIADRVLVMFEGKIVGEFTQADVSDEKISLLMAGGKHEQG</sequence>
<dbReference type="CDD" id="cd03215">
    <property type="entry name" value="ABC_Carb_Monos_II"/>
    <property type="match status" value="1"/>
</dbReference>
<protein>
    <submittedName>
        <fullName evidence="4">Nucleoside ABC transporter ATP-binding protein</fullName>
    </submittedName>
</protein>
<evidence type="ECO:0000313" key="5">
    <source>
        <dbReference type="Proteomes" id="UP000252585"/>
    </source>
</evidence>
<proteinExistence type="predicted"/>
<keyword evidence="2 4" id="KW-0067">ATP-binding</keyword>
<evidence type="ECO:0000256" key="1">
    <source>
        <dbReference type="ARBA" id="ARBA00022741"/>
    </source>
</evidence>
<dbReference type="InterPro" id="IPR027417">
    <property type="entry name" value="P-loop_NTPase"/>
</dbReference>
<dbReference type="GO" id="GO:0005524">
    <property type="term" value="F:ATP binding"/>
    <property type="evidence" value="ECO:0007669"/>
    <property type="project" value="UniProtKB-KW"/>
</dbReference>